<evidence type="ECO:0000259" key="6">
    <source>
        <dbReference type="Pfam" id="PF06305"/>
    </source>
</evidence>
<evidence type="ECO:0000256" key="1">
    <source>
        <dbReference type="ARBA" id="ARBA00022475"/>
    </source>
</evidence>
<protein>
    <submittedName>
        <fullName evidence="7">Putative membrane protein</fullName>
    </submittedName>
</protein>
<dbReference type="RefSeq" id="WP_132538848.1">
    <property type="nucleotide sequence ID" value="NZ_SLWY01000003.1"/>
</dbReference>
<keyword evidence="1" id="KW-1003">Cell membrane</keyword>
<dbReference type="OrthoDB" id="7064015at2"/>
<evidence type="ECO:0000256" key="4">
    <source>
        <dbReference type="ARBA" id="ARBA00023136"/>
    </source>
</evidence>
<evidence type="ECO:0000313" key="7">
    <source>
        <dbReference type="EMBL" id="TCO83100.1"/>
    </source>
</evidence>
<reference evidence="7 8" key="1">
    <citation type="submission" date="2019-03" db="EMBL/GenBank/DDBJ databases">
        <title>Genomic Encyclopedia of Type Strains, Phase IV (KMG-IV): sequencing the most valuable type-strain genomes for metagenomic binning, comparative biology and taxonomic classification.</title>
        <authorList>
            <person name="Goeker M."/>
        </authorList>
    </citation>
    <scope>NUCLEOTIDE SEQUENCE [LARGE SCALE GENOMIC DNA]</scope>
    <source>
        <strain evidence="7 8">DSM 25287</strain>
    </source>
</reference>
<keyword evidence="8" id="KW-1185">Reference proteome</keyword>
<accession>A0A4R2L8T4</accession>
<organism evidence="7 8">
    <name type="scientific">Plasticicumulans lactativorans</name>
    <dbReference type="NCBI Taxonomy" id="1133106"/>
    <lineage>
        <taxon>Bacteria</taxon>
        <taxon>Pseudomonadati</taxon>
        <taxon>Pseudomonadota</taxon>
        <taxon>Gammaproteobacteria</taxon>
        <taxon>Candidatus Competibacteraceae</taxon>
        <taxon>Plasticicumulans</taxon>
    </lineage>
</organism>
<dbReference type="Pfam" id="PF06305">
    <property type="entry name" value="LapA_dom"/>
    <property type="match status" value="1"/>
</dbReference>
<evidence type="ECO:0000313" key="8">
    <source>
        <dbReference type="Proteomes" id="UP000295765"/>
    </source>
</evidence>
<name>A0A4R2L8T4_9GAMM</name>
<evidence type="ECO:0000256" key="3">
    <source>
        <dbReference type="ARBA" id="ARBA00022989"/>
    </source>
</evidence>
<dbReference type="AlphaFoldDB" id="A0A4R2L8T4"/>
<evidence type="ECO:0000256" key="5">
    <source>
        <dbReference type="SAM" id="Phobius"/>
    </source>
</evidence>
<comment type="caution">
    <text evidence="7">The sequence shown here is derived from an EMBL/GenBank/DDBJ whole genome shotgun (WGS) entry which is preliminary data.</text>
</comment>
<sequence>MWSRIVRIVGILVFLVVLVIGIEFATVNSAPVTVNYFIGTLSLPLSLVVVCAFTVGVLLTLLVGATVVLPLRLRAAGLRRDVAAREYEIERLRKNDAPRA</sequence>
<feature type="domain" description="Lipopolysaccharide assembly protein A" evidence="6">
    <location>
        <begin position="28"/>
        <end position="89"/>
    </location>
</feature>
<keyword evidence="4 5" id="KW-0472">Membrane</keyword>
<keyword evidence="2 5" id="KW-0812">Transmembrane</keyword>
<evidence type="ECO:0000256" key="2">
    <source>
        <dbReference type="ARBA" id="ARBA00022692"/>
    </source>
</evidence>
<dbReference type="Proteomes" id="UP000295765">
    <property type="component" value="Unassembled WGS sequence"/>
</dbReference>
<feature type="transmembrane region" description="Helical" evidence="5">
    <location>
        <begin position="45"/>
        <end position="71"/>
    </location>
</feature>
<dbReference type="GO" id="GO:0005886">
    <property type="term" value="C:plasma membrane"/>
    <property type="evidence" value="ECO:0007669"/>
    <property type="project" value="InterPro"/>
</dbReference>
<keyword evidence="3 5" id="KW-1133">Transmembrane helix</keyword>
<gene>
    <name evidence="7" type="ORF">EV699_103150</name>
</gene>
<proteinExistence type="predicted"/>
<dbReference type="InterPro" id="IPR010445">
    <property type="entry name" value="LapA_dom"/>
</dbReference>
<dbReference type="EMBL" id="SLWY01000003">
    <property type="protein sequence ID" value="TCO83100.1"/>
    <property type="molecule type" value="Genomic_DNA"/>
</dbReference>